<evidence type="ECO:0000256" key="4">
    <source>
        <dbReference type="SAM" id="SignalP"/>
    </source>
</evidence>
<evidence type="ECO:0000256" key="3">
    <source>
        <dbReference type="SAM" id="MobiDB-lite"/>
    </source>
</evidence>
<keyword evidence="1 4" id="KW-0732">Signal</keyword>
<name>A0A9X3FQ00_9LACT</name>
<feature type="chain" id="PRO_5040962091" evidence="4">
    <location>
        <begin position="24"/>
        <end position="317"/>
    </location>
</feature>
<dbReference type="Proteomes" id="UP001146670">
    <property type="component" value="Unassembled WGS sequence"/>
</dbReference>
<feature type="compositionally biased region" description="Polar residues" evidence="3">
    <location>
        <begin position="36"/>
        <end position="45"/>
    </location>
</feature>
<feature type="compositionally biased region" description="Basic and acidic residues" evidence="3">
    <location>
        <begin position="46"/>
        <end position="79"/>
    </location>
</feature>
<proteinExistence type="predicted"/>
<dbReference type="Pfam" id="PF04270">
    <property type="entry name" value="Strep_his_triad"/>
    <property type="match status" value="1"/>
</dbReference>
<dbReference type="InterPro" id="IPR012674">
    <property type="entry name" value="Calycin"/>
</dbReference>
<comment type="caution">
    <text evidence="6">The sequence shown here is derived from an EMBL/GenBank/DDBJ whole genome shotgun (WGS) entry which is preliminary data.</text>
</comment>
<dbReference type="PROSITE" id="PS51257">
    <property type="entry name" value="PROKAR_LIPOPROTEIN"/>
    <property type="match status" value="1"/>
</dbReference>
<dbReference type="Gene3D" id="2.40.128.20">
    <property type="match status" value="1"/>
</dbReference>
<evidence type="ECO:0000313" key="7">
    <source>
        <dbReference type="Proteomes" id="UP001146670"/>
    </source>
</evidence>
<feature type="region of interest" description="Disordered" evidence="3">
    <location>
        <begin position="28"/>
        <end position="81"/>
    </location>
</feature>
<evidence type="ECO:0000313" key="6">
    <source>
        <dbReference type="EMBL" id="MCZ0725724.1"/>
    </source>
</evidence>
<dbReference type="InterPro" id="IPR037228">
    <property type="entry name" value="PhtA_dom_sf"/>
</dbReference>
<dbReference type="GO" id="GO:0008270">
    <property type="term" value="F:zinc ion binding"/>
    <property type="evidence" value="ECO:0007669"/>
    <property type="project" value="InterPro"/>
</dbReference>
<dbReference type="Gene3D" id="3.10.50.90">
    <property type="match status" value="1"/>
</dbReference>
<keyword evidence="2" id="KW-0862">Zinc</keyword>
<dbReference type="SUPFAM" id="SSF50814">
    <property type="entry name" value="Lipocalins"/>
    <property type="match status" value="1"/>
</dbReference>
<protein>
    <submittedName>
        <fullName evidence="6">ZinT/AdcA family metal-binding protein</fullName>
    </submittedName>
</protein>
<evidence type="ECO:0000259" key="5">
    <source>
        <dbReference type="Pfam" id="PF09223"/>
    </source>
</evidence>
<evidence type="ECO:0000256" key="1">
    <source>
        <dbReference type="ARBA" id="ARBA00022729"/>
    </source>
</evidence>
<dbReference type="AlphaFoldDB" id="A0A9X3FQ00"/>
<gene>
    <name evidence="6" type="ORF">OW157_03955</name>
</gene>
<dbReference type="SUPFAM" id="SSF142887">
    <property type="entry name" value="PhtA domain-like"/>
    <property type="match status" value="1"/>
</dbReference>
<keyword evidence="7" id="KW-1185">Reference proteome</keyword>
<feature type="signal peptide" evidence="4">
    <location>
        <begin position="1"/>
        <end position="23"/>
    </location>
</feature>
<dbReference type="InterPro" id="IPR015304">
    <property type="entry name" value="ZinT_dom"/>
</dbReference>
<reference evidence="6" key="1">
    <citation type="submission" date="2022-12" db="EMBL/GenBank/DDBJ databases">
        <title>Description and comparative metabolic analysis of Aerococcus sp. nov., isolated from the feces of a pig.</title>
        <authorList>
            <person name="Chang Y.-H."/>
        </authorList>
    </citation>
    <scope>NUCLEOTIDE SEQUENCE</scope>
    <source>
        <strain evidence="6">YH-aer222</strain>
    </source>
</reference>
<dbReference type="RefSeq" id="WP_268752037.1">
    <property type="nucleotide sequence ID" value="NZ_JAPRFQ010000001.1"/>
</dbReference>
<dbReference type="InterPro" id="IPR006270">
    <property type="entry name" value="Strep_his_triad_rpt"/>
</dbReference>
<dbReference type="Pfam" id="PF09223">
    <property type="entry name" value="ZinT"/>
    <property type="match status" value="1"/>
</dbReference>
<feature type="domain" description="ZinT" evidence="5">
    <location>
        <begin position="135"/>
        <end position="317"/>
    </location>
</feature>
<evidence type="ECO:0000256" key="2">
    <source>
        <dbReference type="ARBA" id="ARBA00022833"/>
    </source>
</evidence>
<dbReference type="EMBL" id="JAPRFR010000001">
    <property type="protein sequence ID" value="MCZ0725724.1"/>
    <property type="molecule type" value="Genomic_DNA"/>
</dbReference>
<organism evidence="6 7">
    <name type="scientific">Aerococcus kribbianus</name>
    <dbReference type="NCBI Taxonomy" id="2999064"/>
    <lineage>
        <taxon>Bacteria</taxon>
        <taxon>Bacillati</taxon>
        <taxon>Bacillota</taxon>
        <taxon>Bacilli</taxon>
        <taxon>Lactobacillales</taxon>
        <taxon>Aerococcaceae</taxon>
        <taxon>Aerococcus</taxon>
    </lineage>
</organism>
<sequence length="317" mass="35899">MKKQLLLTLSAALVLAACANQQATDNADTAAEDATSQEVANQDQGSKIEEGHDHTHDEGNHDHDHAHEEAHDHNHDHDVTVSTETVVDREGDNYIVAHGDHYHEVPVSEVSDDEQKEIDQYLKDNPNLKAEREAKQKIQAGYFKDDQVADRTLEDWQGDWQSVFPYLEDGTLDPVMEIKALESDGEKTADDYKDYYTTGYQTDIKEIKIKDNKITFIKEDGSEVTGEYEAAGSKILDYEKGNRGVRALFTKVGGDEEAFESVQFSDHNIAPTEDVHHFHIFFSNDSHDELAKEMDNWPTFYPAGWDGDQILDDQLHH</sequence>
<accession>A0A9X3FQ00</accession>